<name>A0A367KX31_RHIST</name>
<dbReference type="Proteomes" id="UP000253551">
    <property type="component" value="Unassembled WGS sequence"/>
</dbReference>
<evidence type="ECO:0000313" key="4">
    <source>
        <dbReference type="Proteomes" id="UP000253551"/>
    </source>
</evidence>
<evidence type="ECO:0000313" key="3">
    <source>
        <dbReference type="EMBL" id="RCI06763.1"/>
    </source>
</evidence>
<feature type="compositionally biased region" description="Acidic residues" evidence="2">
    <location>
        <begin position="186"/>
        <end position="197"/>
    </location>
</feature>
<dbReference type="PANTHER" id="PTHR12161:SF5">
    <property type="entry name" value="IST1 HOMOLOG"/>
    <property type="match status" value="1"/>
</dbReference>
<dbReference type="GO" id="GO:0015031">
    <property type="term" value="P:protein transport"/>
    <property type="evidence" value="ECO:0007669"/>
    <property type="project" value="InterPro"/>
</dbReference>
<sequence length="215" mass="24711">MFNATRLKVQLKLSINRLKMLQAKKTSLNQQQRREIGTLLEKGKVESARVRVEHVIRDDLVIEAMESLELYSDLLLARFGLLEAYKTCETSICEAVNTIIWAAPRLGEVKEMGLVRDQLASKFGKEFMLDAMEDKNGFVNQKVVMKLQASVPDSYLVERYLEEIANTYNVRWRSDLIDHEEEYVDEKINDDDSDSDNNNEGGQKEVDIKHILVGN</sequence>
<gene>
    <name evidence="3" type="primary">IST1_2</name>
    <name evidence="3" type="ORF">CU098_013846</name>
</gene>
<organism evidence="3 4">
    <name type="scientific">Rhizopus stolonifer</name>
    <name type="common">Rhizopus nigricans</name>
    <dbReference type="NCBI Taxonomy" id="4846"/>
    <lineage>
        <taxon>Eukaryota</taxon>
        <taxon>Fungi</taxon>
        <taxon>Fungi incertae sedis</taxon>
        <taxon>Mucoromycota</taxon>
        <taxon>Mucoromycotina</taxon>
        <taxon>Mucoromycetes</taxon>
        <taxon>Mucorales</taxon>
        <taxon>Mucorineae</taxon>
        <taxon>Rhizopodaceae</taxon>
        <taxon>Rhizopus</taxon>
    </lineage>
</organism>
<dbReference type="STRING" id="4846.A0A367KX31"/>
<dbReference type="FunFam" id="1.20.1260.60:FF:000002">
    <property type="entry name" value="Vacuolar protein sorting-associated protein IST1"/>
    <property type="match status" value="1"/>
</dbReference>
<proteinExistence type="inferred from homology"/>
<dbReference type="EMBL" id="PJQM01000092">
    <property type="protein sequence ID" value="RCI06763.1"/>
    <property type="molecule type" value="Genomic_DNA"/>
</dbReference>
<feature type="region of interest" description="Disordered" evidence="2">
    <location>
        <begin position="186"/>
        <end position="206"/>
    </location>
</feature>
<keyword evidence="4" id="KW-1185">Reference proteome</keyword>
<dbReference type="OrthoDB" id="29853at2759"/>
<accession>A0A367KX31</accession>
<comment type="caution">
    <text evidence="3">The sequence shown here is derived from an EMBL/GenBank/DDBJ whole genome shotgun (WGS) entry which is preliminary data.</text>
</comment>
<comment type="similarity">
    <text evidence="1">Belongs to the IST1 family.</text>
</comment>
<evidence type="ECO:0000256" key="1">
    <source>
        <dbReference type="ARBA" id="ARBA00005536"/>
    </source>
</evidence>
<reference evidence="3 4" key="1">
    <citation type="journal article" date="2018" name="G3 (Bethesda)">
        <title>Phylogenetic and Phylogenomic Definition of Rhizopus Species.</title>
        <authorList>
            <person name="Gryganskyi A.P."/>
            <person name="Golan J."/>
            <person name="Dolatabadi S."/>
            <person name="Mondo S."/>
            <person name="Robb S."/>
            <person name="Idnurm A."/>
            <person name="Muszewska A."/>
            <person name="Steczkiewicz K."/>
            <person name="Masonjones S."/>
            <person name="Liao H.L."/>
            <person name="Gajdeczka M.T."/>
            <person name="Anike F."/>
            <person name="Vuek A."/>
            <person name="Anishchenko I.M."/>
            <person name="Voigt K."/>
            <person name="de Hoog G.S."/>
            <person name="Smith M.E."/>
            <person name="Heitman J."/>
            <person name="Vilgalys R."/>
            <person name="Stajich J.E."/>
        </authorList>
    </citation>
    <scope>NUCLEOTIDE SEQUENCE [LARGE SCALE GENOMIC DNA]</scope>
    <source>
        <strain evidence="3 4">LSU 92-RS-03</strain>
    </source>
</reference>
<dbReference type="InterPro" id="IPR042277">
    <property type="entry name" value="IST1-like"/>
</dbReference>
<dbReference type="PANTHER" id="PTHR12161">
    <property type="entry name" value="IST1 FAMILY MEMBER"/>
    <property type="match status" value="1"/>
</dbReference>
<dbReference type="Pfam" id="PF03398">
    <property type="entry name" value="Ist1"/>
    <property type="match status" value="1"/>
</dbReference>
<dbReference type="InterPro" id="IPR005061">
    <property type="entry name" value="Ist1"/>
</dbReference>
<dbReference type="AlphaFoldDB" id="A0A367KX31"/>
<protein>
    <submittedName>
        <fullName evidence="3">Vacuolar protein sorting-associated protein ist1</fullName>
    </submittedName>
</protein>
<dbReference type="Gene3D" id="1.20.1260.60">
    <property type="entry name" value="Vacuolar protein sorting-associated protein Ist1"/>
    <property type="match status" value="1"/>
</dbReference>
<evidence type="ECO:0000256" key="2">
    <source>
        <dbReference type="SAM" id="MobiDB-lite"/>
    </source>
</evidence>